<protein>
    <submittedName>
        <fullName evidence="1">Uncharacterized protein</fullName>
    </submittedName>
</protein>
<sequence>MALPGQRLADEEPIVMRPRIRRDGSVGDHLAPSAVEAAAMVVHQQDPRPPPLRAGGTQEGGLAAATGGIGQMQGCQMQTVRTL</sequence>
<dbReference type="AlphaFoldDB" id="S9SC15"/>
<dbReference type="Proteomes" id="UP000015346">
    <property type="component" value="Unassembled WGS sequence"/>
</dbReference>
<gene>
    <name evidence="1" type="ORF">ruthe_00356</name>
</gene>
<evidence type="ECO:0000313" key="1">
    <source>
        <dbReference type="EMBL" id="EPX87650.1"/>
    </source>
</evidence>
<dbReference type="EMBL" id="AOLV01000005">
    <property type="protein sequence ID" value="EPX87650.1"/>
    <property type="molecule type" value="Genomic_DNA"/>
</dbReference>
<keyword evidence="2" id="KW-1185">Reference proteome</keyword>
<proteinExistence type="predicted"/>
<name>S9SC15_9RHOB</name>
<comment type="caution">
    <text evidence="1">The sequence shown here is derived from an EMBL/GenBank/DDBJ whole genome shotgun (WGS) entry which is preliminary data.</text>
</comment>
<organism evidence="1 2">
    <name type="scientific">Rubellimicrobium thermophilum DSM 16684</name>
    <dbReference type="NCBI Taxonomy" id="1123069"/>
    <lineage>
        <taxon>Bacteria</taxon>
        <taxon>Pseudomonadati</taxon>
        <taxon>Pseudomonadota</taxon>
        <taxon>Alphaproteobacteria</taxon>
        <taxon>Rhodobacterales</taxon>
        <taxon>Roseobacteraceae</taxon>
        <taxon>Rubellimicrobium</taxon>
    </lineage>
</organism>
<reference evidence="1 2" key="1">
    <citation type="journal article" date="2013" name="Stand. Genomic Sci.">
        <title>Genome sequence of the reddish-pigmented Rubellimicrobium thermophilum type strain (DSM 16684(T)), a member of the Roseobacter clade.</title>
        <authorList>
            <person name="Fiebig A."/>
            <person name="Riedel T."/>
            <person name="Gronow S."/>
            <person name="Petersen J."/>
            <person name="Klenk H.P."/>
            <person name="Goker M."/>
        </authorList>
    </citation>
    <scope>NUCLEOTIDE SEQUENCE [LARGE SCALE GENOMIC DNA]</scope>
    <source>
        <strain evidence="1 2">DSM 16684</strain>
    </source>
</reference>
<accession>S9SC15</accession>
<dbReference type="HOGENOM" id="CLU_2540522_0_0_5"/>
<evidence type="ECO:0000313" key="2">
    <source>
        <dbReference type="Proteomes" id="UP000015346"/>
    </source>
</evidence>